<dbReference type="KEGG" id="thao:NI17_016500"/>
<dbReference type="EC" id="7.1.1.-" evidence="13"/>
<comment type="catalytic activity">
    <reaction evidence="11 13">
        <text>a quinone + NADH + 5 H(+)(in) = a quinol + NAD(+) + 4 H(+)(out)</text>
        <dbReference type="Rhea" id="RHEA:57888"/>
        <dbReference type="ChEBI" id="CHEBI:15378"/>
        <dbReference type="ChEBI" id="CHEBI:24646"/>
        <dbReference type="ChEBI" id="CHEBI:57540"/>
        <dbReference type="ChEBI" id="CHEBI:57945"/>
        <dbReference type="ChEBI" id="CHEBI:132124"/>
    </reaction>
</comment>
<comment type="function">
    <text evidence="13">NDH-1 shuttles electrons from NADH, via FMN and iron-sulfur (Fe-S) centers, to quinones in the respiratory chain. Couples the redox reaction to proton translocation (for every two electrons transferred, four hydrogen ions are translocated across the cytoplasmic membrane), and thus conserves the redox energy in a proton gradient.</text>
</comment>
<evidence type="ECO:0000256" key="4">
    <source>
        <dbReference type="ARBA" id="ARBA00022714"/>
    </source>
</evidence>
<dbReference type="SMART" id="SM00926">
    <property type="entry name" value="Molybdop_Fe4S4"/>
    <property type="match status" value="1"/>
</dbReference>
<dbReference type="GO" id="GO:0016020">
    <property type="term" value="C:membrane"/>
    <property type="evidence" value="ECO:0007669"/>
    <property type="project" value="InterPro"/>
</dbReference>
<feature type="domain" description="2Fe-2S ferredoxin-type" evidence="15">
    <location>
        <begin position="19"/>
        <end position="103"/>
    </location>
</feature>
<dbReference type="Proteomes" id="UP000265719">
    <property type="component" value="Chromosome"/>
</dbReference>
<evidence type="ECO:0000313" key="18">
    <source>
        <dbReference type="EMBL" id="UOE18415.1"/>
    </source>
</evidence>
<dbReference type="GO" id="GO:0003954">
    <property type="term" value="F:NADH dehydrogenase activity"/>
    <property type="evidence" value="ECO:0007669"/>
    <property type="project" value="TreeGrafter"/>
</dbReference>
<feature type="domain" description="4Fe-4S Mo/W bis-MGD-type" evidence="16">
    <location>
        <begin position="243"/>
        <end position="299"/>
    </location>
</feature>
<dbReference type="AlphaFoldDB" id="A0AA97M2X6"/>
<protein>
    <recommendedName>
        <fullName evidence="13">NADH-quinone oxidoreductase</fullName>
        <ecNumber evidence="13">7.1.1.-</ecNumber>
    </recommendedName>
</protein>
<evidence type="ECO:0000256" key="10">
    <source>
        <dbReference type="ARBA" id="ARBA00023027"/>
    </source>
</evidence>
<evidence type="ECO:0000313" key="19">
    <source>
        <dbReference type="Proteomes" id="UP000265719"/>
    </source>
</evidence>
<dbReference type="Pfam" id="PF01568">
    <property type="entry name" value="Molydop_binding"/>
    <property type="match status" value="1"/>
</dbReference>
<keyword evidence="3 13" id="KW-0004">4Fe-4S</keyword>
<evidence type="ECO:0000256" key="13">
    <source>
        <dbReference type="RuleBase" id="RU003525"/>
    </source>
</evidence>
<dbReference type="NCBIfam" id="NF005895">
    <property type="entry name" value="PRK07860.1"/>
    <property type="match status" value="1"/>
</dbReference>
<dbReference type="PROSITE" id="PS51669">
    <property type="entry name" value="4FE4S_MOW_BIS_MGD"/>
    <property type="match status" value="1"/>
</dbReference>
<dbReference type="FunFam" id="3.10.20.740:FF:000001">
    <property type="entry name" value="NADH-quinone oxidoreductase subunit G"/>
    <property type="match status" value="1"/>
</dbReference>
<dbReference type="Pfam" id="PF00384">
    <property type="entry name" value="Molybdopterin"/>
    <property type="match status" value="1"/>
</dbReference>
<dbReference type="InterPro" id="IPR006963">
    <property type="entry name" value="Mopterin_OxRdtase_4Fe-4S_dom"/>
</dbReference>
<dbReference type="InterPro" id="IPR006656">
    <property type="entry name" value="Mopterin_OxRdtase"/>
</dbReference>
<dbReference type="InterPro" id="IPR010228">
    <property type="entry name" value="NADH_UbQ_OxRdtase_Gsu"/>
</dbReference>
<dbReference type="Gene3D" id="3.30.70.20">
    <property type="match status" value="1"/>
</dbReference>
<dbReference type="SUPFAM" id="SSF54292">
    <property type="entry name" value="2Fe-2S ferredoxin-like"/>
    <property type="match status" value="1"/>
</dbReference>
<dbReference type="Pfam" id="PF13510">
    <property type="entry name" value="Fer2_4"/>
    <property type="match status" value="1"/>
</dbReference>
<evidence type="ECO:0000256" key="5">
    <source>
        <dbReference type="ARBA" id="ARBA00022719"/>
    </source>
</evidence>
<dbReference type="PANTHER" id="PTHR43105">
    <property type="entry name" value="RESPIRATORY NITRATE REDUCTASE"/>
    <property type="match status" value="1"/>
</dbReference>
<comment type="cofactor">
    <cofactor evidence="1 13">
        <name>[4Fe-4S] cluster</name>
        <dbReference type="ChEBI" id="CHEBI:49883"/>
    </cofactor>
</comment>
<dbReference type="GO" id="GO:0043546">
    <property type="term" value="F:molybdopterin cofactor binding"/>
    <property type="evidence" value="ECO:0007669"/>
    <property type="project" value="InterPro"/>
</dbReference>
<dbReference type="PROSITE" id="PS00641">
    <property type="entry name" value="COMPLEX1_75K_1"/>
    <property type="match status" value="1"/>
</dbReference>
<evidence type="ECO:0000256" key="8">
    <source>
        <dbReference type="ARBA" id="ARBA00023004"/>
    </source>
</evidence>
<evidence type="ECO:0000256" key="3">
    <source>
        <dbReference type="ARBA" id="ARBA00022485"/>
    </source>
</evidence>
<dbReference type="InterPro" id="IPR009010">
    <property type="entry name" value="Asp_de-COase-like_dom_sf"/>
</dbReference>
<sequence length="827" mass="86721">MTVTTNTSAGGGPAVPPEDLVTVTIDGFEIQVPKGTLLIRAAELLGIQIPRFCDHPLLDPVGACRQCLVEIPDMGNGRGMPKPQASCTITVMEGMVVKTQLTSPVAEKAQRGIMEFLLINHPLDCPVCDKGGECPLQNQAMSNGQGESRFVDVKRTFPKPIALSTQVLLDRERCIQCARCTRFSAQIAGDPFIELLERGAKEQVGTAEGQPFQSYFSGNTVQICPVGALTGAAYRFRSRPFDLVSTPSVCEHCAAGCAQRTDHRRGKVTRRLAGDDPQVNEEWNCDKGRWAFTYATQPDRLRHPLVRDEDSRALEVASWPEALTVAARGLAAARGRVGVLTGGRLTLEDAYAYAKFARVALRTNDIDFRARPHSEEEADFLAARVAGHGIEVSYTDLEKAPTVLLAGFEPEDESPIVFLRLRKAVRKNGARVFSVAPYASRGLAKTDGTLIPTVPGGEAGVLGSLGTASPEALEALHTSGSVILVGERLAESPGALSAAARLADSTGARLAWVPRRAGDRGAVEVGALPNLLPVGRPVGDTAARAEVARAWSVADLPAAEGRGTADILAAAAAGQLDALVIAGVDLDDLPDPAAARAALAEVPFIVSLELRASNVTDRADVVFPVAAVAEKSGTFVDWEGRGRPFGTALKVPGAMSDLRVLSAIANEMDVHLGLPDAAAARRELAELGAWKGTPTPTPVARPAETPAPRAGQAVLATWDQLLGRGRMQDGEPHLAGTARPAAARISAATAAEIGLADGQTLRVEGPAGAVRVPTVITEMPDRVVWLPTNAAGCAVRRDLGASTGTVVSLSADNGATVGAATSAGSEK</sequence>
<comment type="cofactor">
    <cofactor evidence="13">
        <name>[2Fe-2S] cluster</name>
        <dbReference type="ChEBI" id="CHEBI:190135"/>
    </cofactor>
    <text evidence="13">Binds 1 [2Fe-2S] cluster per subunit.</text>
</comment>
<keyword evidence="19" id="KW-1185">Reference proteome</keyword>
<dbReference type="InterPro" id="IPR001041">
    <property type="entry name" value="2Fe-2S_ferredoxin-type"/>
</dbReference>
<keyword evidence="10 13" id="KW-0520">NAD</keyword>
<dbReference type="InterPro" id="IPR036010">
    <property type="entry name" value="2Fe-2S_ferredoxin-like_sf"/>
</dbReference>
<feature type="region of interest" description="Disordered" evidence="14">
    <location>
        <begin position="690"/>
        <end position="710"/>
    </location>
</feature>
<evidence type="ECO:0000256" key="14">
    <source>
        <dbReference type="SAM" id="MobiDB-lite"/>
    </source>
</evidence>
<dbReference type="PROSITE" id="PS00642">
    <property type="entry name" value="COMPLEX1_75K_2"/>
    <property type="match status" value="1"/>
</dbReference>
<reference evidence="18" key="1">
    <citation type="submission" date="2020-10" db="EMBL/GenBank/DDBJ databases">
        <title>De novo genome project of the cellulose decomposer Thermobifida halotolerans type strain.</title>
        <authorList>
            <person name="Nagy I."/>
            <person name="Horvath B."/>
            <person name="Kukolya J."/>
            <person name="Nagy I."/>
            <person name="Orsini M."/>
        </authorList>
    </citation>
    <scope>NUCLEOTIDE SEQUENCE</scope>
    <source>
        <strain evidence="18">DSM 44931</strain>
    </source>
</reference>
<keyword evidence="6 13" id="KW-0479">Metal-binding</keyword>
<dbReference type="PROSITE" id="PS00643">
    <property type="entry name" value="COMPLEX1_75K_3"/>
    <property type="match status" value="1"/>
</dbReference>
<dbReference type="RefSeq" id="WP_243597530.1">
    <property type="nucleotide sequence ID" value="NZ_CP063196.1"/>
</dbReference>
<dbReference type="SMART" id="SM00929">
    <property type="entry name" value="NADH-G_4Fe-4S_3"/>
    <property type="match status" value="1"/>
</dbReference>
<evidence type="ECO:0000256" key="2">
    <source>
        <dbReference type="ARBA" id="ARBA00005404"/>
    </source>
</evidence>
<dbReference type="Gene3D" id="3.40.50.740">
    <property type="match status" value="2"/>
</dbReference>
<comment type="function">
    <text evidence="12">NDH-1 shuttles electrons from NADH, via FMN and iron-sulfur (Fe-S) centers, to quinones in the respiratory chain. The immediate electron acceptor for the enzyme in this species is believed to be menaquinone. Couples the redox reaction to proton translocation (for every two electrons transferred, four hydrogen ions are translocated across the cytoplasmic membrane), and thus conserves the redox energy in a proton gradient.</text>
</comment>
<dbReference type="InterPro" id="IPR000283">
    <property type="entry name" value="NADH_UbQ_OxRdtase_75kDa_su_CS"/>
</dbReference>
<evidence type="ECO:0000256" key="6">
    <source>
        <dbReference type="ARBA" id="ARBA00022723"/>
    </source>
</evidence>
<dbReference type="InterPro" id="IPR054351">
    <property type="entry name" value="NADH_UbQ_OxRdtase_ferredoxin"/>
</dbReference>
<evidence type="ECO:0000256" key="11">
    <source>
        <dbReference type="ARBA" id="ARBA00047712"/>
    </source>
</evidence>
<keyword evidence="7 13" id="KW-1278">Translocase</keyword>
<dbReference type="Gene3D" id="2.20.25.90">
    <property type="entry name" value="ADC-like domains"/>
    <property type="match status" value="1"/>
</dbReference>
<dbReference type="FunFam" id="2.20.25.90:FF:000002">
    <property type="entry name" value="NADH-quinone oxidoreductase"/>
    <property type="match status" value="1"/>
</dbReference>
<dbReference type="PROSITE" id="PS51839">
    <property type="entry name" value="4FE4S_HC3"/>
    <property type="match status" value="1"/>
</dbReference>
<accession>A0AA97M2X6</accession>
<keyword evidence="4 13" id="KW-0001">2Fe-2S</keyword>
<proteinExistence type="inferred from homology"/>
<dbReference type="SUPFAM" id="SSF54862">
    <property type="entry name" value="4Fe-4S ferredoxins"/>
    <property type="match status" value="1"/>
</dbReference>
<dbReference type="CDD" id="cd00207">
    <property type="entry name" value="fer2"/>
    <property type="match status" value="1"/>
</dbReference>
<evidence type="ECO:0000256" key="12">
    <source>
        <dbReference type="ARBA" id="ARBA00058530"/>
    </source>
</evidence>
<dbReference type="GO" id="GO:0048038">
    <property type="term" value="F:quinone binding"/>
    <property type="evidence" value="ECO:0007669"/>
    <property type="project" value="UniProtKB-UniRule"/>
</dbReference>
<dbReference type="Pfam" id="PF10588">
    <property type="entry name" value="NADH-G_4Fe-4S_3"/>
    <property type="match status" value="1"/>
</dbReference>
<dbReference type="Pfam" id="PF04879">
    <property type="entry name" value="Molybdop_Fe4S4"/>
    <property type="match status" value="1"/>
</dbReference>
<keyword evidence="5 13" id="KW-0874">Quinone</keyword>
<dbReference type="SUPFAM" id="SSF50692">
    <property type="entry name" value="ADC-like"/>
    <property type="match status" value="1"/>
</dbReference>
<dbReference type="GO" id="GO:0008137">
    <property type="term" value="F:NADH dehydrogenase (ubiquinone) activity"/>
    <property type="evidence" value="ECO:0007669"/>
    <property type="project" value="UniProtKB-UniRule"/>
</dbReference>
<keyword evidence="18" id="KW-0560">Oxidoreductase</keyword>
<evidence type="ECO:0000259" key="15">
    <source>
        <dbReference type="PROSITE" id="PS51085"/>
    </source>
</evidence>
<organism evidence="18 19">
    <name type="scientific">Thermobifida halotolerans</name>
    <dbReference type="NCBI Taxonomy" id="483545"/>
    <lineage>
        <taxon>Bacteria</taxon>
        <taxon>Bacillati</taxon>
        <taxon>Actinomycetota</taxon>
        <taxon>Actinomycetes</taxon>
        <taxon>Streptosporangiales</taxon>
        <taxon>Nocardiopsidaceae</taxon>
        <taxon>Thermobifida</taxon>
    </lineage>
</organism>
<feature type="domain" description="4Fe-4S His(Cys)3-ligated-type" evidence="17">
    <location>
        <begin position="105"/>
        <end position="144"/>
    </location>
</feature>
<dbReference type="Gene3D" id="3.40.228.10">
    <property type="entry name" value="Dimethylsulfoxide Reductase, domain 2"/>
    <property type="match status" value="1"/>
</dbReference>
<gene>
    <name evidence="18" type="ORF">NI17_016500</name>
</gene>
<dbReference type="EMBL" id="CP063196">
    <property type="protein sequence ID" value="UOE18415.1"/>
    <property type="molecule type" value="Genomic_DNA"/>
</dbReference>
<keyword evidence="8 13" id="KW-0408">Iron</keyword>
<dbReference type="PROSITE" id="PS51085">
    <property type="entry name" value="2FE2S_FER_2"/>
    <property type="match status" value="1"/>
</dbReference>
<dbReference type="Gene3D" id="2.40.40.20">
    <property type="match status" value="1"/>
</dbReference>
<evidence type="ECO:0000256" key="9">
    <source>
        <dbReference type="ARBA" id="ARBA00023014"/>
    </source>
</evidence>
<evidence type="ECO:0000256" key="1">
    <source>
        <dbReference type="ARBA" id="ARBA00001966"/>
    </source>
</evidence>
<dbReference type="PANTHER" id="PTHR43105:SF12">
    <property type="entry name" value="NADH-QUINONE OXIDOREDUCTASE SUBUNIT G"/>
    <property type="match status" value="1"/>
</dbReference>
<dbReference type="Gene3D" id="3.10.20.740">
    <property type="match status" value="1"/>
</dbReference>
<dbReference type="InterPro" id="IPR019574">
    <property type="entry name" value="NADH_UbQ_OxRdtase_Gsu_4Fe4S-bd"/>
</dbReference>
<dbReference type="GO" id="GO:0046872">
    <property type="term" value="F:metal ion binding"/>
    <property type="evidence" value="ECO:0007669"/>
    <property type="project" value="UniProtKB-UniRule"/>
</dbReference>
<dbReference type="CDD" id="cd02788">
    <property type="entry name" value="MopB_CT_NDH-1_NuoG2-N7"/>
    <property type="match status" value="1"/>
</dbReference>
<dbReference type="Pfam" id="PF22117">
    <property type="entry name" value="Fer4_Nqo3"/>
    <property type="match status" value="1"/>
</dbReference>
<dbReference type="FunFam" id="3.30.70.20:FF:000016">
    <property type="entry name" value="NADH-quinone oxidoreductase"/>
    <property type="match status" value="1"/>
</dbReference>
<dbReference type="InterPro" id="IPR050123">
    <property type="entry name" value="Prok_molybdopt-oxidoreductase"/>
</dbReference>
<dbReference type="GO" id="GO:0042773">
    <property type="term" value="P:ATP synthesis coupled electron transport"/>
    <property type="evidence" value="ECO:0007669"/>
    <property type="project" value="InterPro"/>
</dbReference>
<dbReference type="GO" id="GO:0051537">
    <property type="term" value="F:2 iron, 2 sulfur cluster binding"/>
    <property type="evidence" value="ECO:0007669"/>
    <property type="project" value="UniProtKB-UniRule"/>
</dbReference>
<evidence type="ECO:0000259" key="16">
    <source>
        <dbReference type="PROSITE" id="PS51669"/>
    </source>
</evidence>
<evidence type="ECO:0000256" key="7">
    <source>
        <dbReference type="ARBA" id="ARBA00022967"/>
    </source>
</evidence>
<name>A0AA97M2X6_9ACTN</name>
<evidence type="ECO:0000259" key="17">
    <source>
        <dbReference type="PROSITE" id="PS51839"/>
    </source>
</evidence>
<dbReference type="InterPro" id="IPR006657">
    <property type="entry name" value="MoPterin_dinucl-bd_dom"/>
</dbReference>
<dbReference type="SUPFAM" id="SSF53706">
    <property type="entry name" value="Formate dehydrogenase/DMSO reductase, domains 1-3"/>
    <property type="match status" value="1"/>
</dbReference>
<dbReference type="NCBIfam" id="TIGR01973">
    <property type="entry name" value="NuoG"/>
    <property type="match status" value="1"/>
</dbReference>
<comment type="similarity">
    <text evidence="2 13">Belongs to the complex I 75 kDa subunit family.</text>
</comment>
<dbReference type="GO" id="GO:0051539">
    <property type="term" value="F:4 iron, 4 sulfur cluster binding"/>
    <property type="evidence" value="ECO:0007669"/>
    <property type="project" value="UniProtKB-KW"/>
</dbReference>
<keyword evidence="9 13" id="KW-0411">Iron-sulfur</keyword>